<evidence type="ECO:0000259" key="3">
    <source>
        <dbReference type="Pfam" id="PF26180"/>
    </source>
</evidence>
<dbReference type="InterPro" id="IPR054708">
    <property type="entry name" value="MTPAP-like_central"/>
</dbReference>
<dbReference type="Pfam" id="PF26180">
    <property type="entry name" value="PAP-OAS1"/>
    <property type="match status" value="1"/>
</dbReference>
<organism evidence="4 5">
    <name type="scientific">Escallonia rubra</name>
    <dbReference type="NCBI Taxonomy" id="112253"/>
    <lineage>
        <taxon>Eukaryota</taxon>
        <taxon>Viridiplantae</taxon>
        <taxon>Streptophyta</taxon>
        <taxon>Embryophyta</taxon>
        <taxon>Tracheophyta</taxon>
        <taxon>Spermatophyta</taxon>
        <taxon>Magnoliopsida</taxon>
        <taxon>eudicotyledons</taxon>
        <taxon>Gunneridae</taxon>
        <taxon>Pentapetalae</taxon>
        <taxon>asterids</taxon>
        <taxon>campanulids</taxon>
        <taxon>Escalloniales</taxon>
        <taxon>Escalloniaceae</taxon>
        <taxon>Escallonia</taxon>
    </lineage>
</organism>
<dbReference type="Pfam" id="PF22600">
    <property type="entry name" value="MTPAP-like_central"/>
    <property type="match status" value="1"/>
</dbReference>
<dbReference type="SUPFAM" id="SSF81631">
    <property type="entry name" value="PAP/OAS1 substrate-binding domain"/>
    <property type="match status" value="1"/>
</dbReference>
<dbReference type="PANTHER" id="PTHR45979:SF6">
    <property type="entry name" value="NUCLEOTIDYLTRANSFERASE DOMAIN PROTEIN"/>
    <property type="match status" value="1"/>
</dbReference>
<dbReference type="Proteomes" id="UP001187471">
    <property type="component" value="Unassembled WGS sequence"/>
</dbReference>
<keyword evidence="5" id="KW-1185">Reference proteome</keyword>
<feature type="domain" description="PAP/OAS1 substrate-binding-related" evidence="3">
    <location>
        <begin position="288"/>
        <end position="480"/>
    </location>
</feature>
<dbReference type="InterPro" id="IPR058921">
    <property type="entry name" value="PAP/OAS1-rel"/>
</dbReference>
<dbReference type="InterPro" id="IPR058920">
    <property type="entry name" value="PAP-OAS1-bd-rel"/>
</dbReference>
<dbReference type="CDD" id="cd05402">
    <property type="entry name" value="NT_PAP_TUTase"/>
    <property type="match status" value="1"/>
</dbReference>
<evidence type="ECO:0000259" key="2">
    <source>
        <dbReference type="Pfam" id="PF22600"/>
    </source>
</evidence>
<sequence>MTQLSNFFSGFDWGLQWKVRVLTATMVGLQALEFWVTRKGTWSGCSFWHGIVQDGAQFLDARKDKLQHIWRISTTAMDGIILPIPKVTWLPLGMLTAKLPIPQSRYLKLQGSNQSSGLIILEMSSKLDPAILFQLPPKAIVEPLYIHAERWLIAERVSHEILSVIQPTVVSEKKRMEVQQTLWYHECVSSNVFPFGSVPLKSYLTDGDIDLTAISYPNDEEDLARRICSILEAEEKENLEFRVENVQYIHAQVKIVKCTVQRIAVDISFNQIPGLYSLCFLEQVDHLIGKDHLFKRSIILIKAWCYYESRILGANHGLISTYALEMLILYIINRFHSSLESPLTVLYSFLTYYSMFNWDKYCISLDGPVAISSLPEIVVETPASYGCDLLVGKEFLKSYIEFFSSPTMAFETKDQPFAVKHLNIIDPLRNNSNLGRSVGEGNFYRIRSALSYGARKLREILMHPKECIGEELMKFFVTTLDRNGRRRPDVQVPFIRHDGQFTIYDLSGDYRSYLNGLYYGQKYHNYKLPTHALVTYPCLVQNKSPCMQFYMDDWTPARENSEPKTQAINKTSSQKVEEVEETLSLERDKIGSCFNLSLEEFPLLPSSKKAVLLENNLSIQAKTGSPEAQNARAYNLLEFGSLGHPSMRSLLSSPVAIELPKSGLLNTTTKETMPGSLTTASRGPENSSECID</sequence>
<feature type="domain" description="Poly(A) RNA polymerase mitochondrial-like central palm" evidence="2">
    <location>
        <begin position="160"/>
        <end position="277"/>
    </location>
</feature>
<dbReference type="EMBL" id="JAVXUO010001427">
    <property type="protein sequence ID" value="KAK2982423.1"/>
    <property type="molecule type" value="Genomic_DNA"/>
</dbReference>
<dbReference type="Gene3D" id="3.30.460.10">
    <property type="entry name" value="Beta Polymerase, domain 2"/>
    <property type="match status" value="1"/>
</dbReference>
<dbReference type="AlphaFoldDB" id="A0AA88UHE4"/>
<comment type="caution">
    <text evidence="4">The sequence shown here is derived from an EMBL/GenBank/DDBJ whole genome shotgun (WGS) entry which is preliminary data.</text>
</comment>
<accession>A0AA88UHE4</accession>
<evidence type="ECO:0000313" key="5">
    <source>
        <dbReference type="Proteomes" id="UP001187471"/>
    </source>
</evidence>
<dbReference type="Gene3D" id="1.10.1410.10">
    <property type="match status" value="1"/>
</dbReference>
<reference evidence="4" key="1">
    <citation type="submission" date="2022-12" db="EMBL/GenBank/DDBJ databases">
        <title>Draft genome assemblies for two species of Escallonia (Escalloniales).</title>
        <authorList>
            <person name="Chanderbali A."/>
            <person name="Dervinis C."/>
            <person name="Anghel I."/>
            <person name="Soltis D."/>
            <person name="Soltis P."/>
            <person name="Zapata F."/>
        </authorList>
    </citation>
    <scope>NUCLEOTIDE SEQUENCE</scope>
    <source>
        <strain evidence="4">UCBG92.1500</strain>
        <tissue evidence="4">Leaf</tissue>
    </source>
</reference>
<evidence type="ECO:0008006" key="6">
    <source>
        <dbReference type="Google" id="ProtNLM"/>
    </source>
</evidence>
<feature type="non-terminal residue" evidence="4">
    <location>
        <position position="692"/>
    </location>
</feature>
<protein>
    <recommendedName>
        <fullName evidence="6">Polymerase nucleotidyl transferase domain-containing protein</fullName>
    </recommendedName>
</protein>
<evidence type="ECO:0000313" key="4">
    <source>
        <dbReference type="EMBL" id="KAK2982423.1"/>
    </source>
</evidence>
<dbReference type="PANTHER" id="PTHR45979">
    <property type="entry name" value="PAP/OAS1 SUBSTRATE-BINDING DOMAIN SUPERFAMILY"/>
    <property type="match status" value="1"/>
</dbReference>
<feature type="region of interest" description="Disordered" evidence="1">
    <location>
        <begin position="666"/>
        <end position="692"/>
    </location>
</feature>
<name>A0AA88UHE4_9ASTE</name>
<evidence type="ECO:0000256" key="1">
    <source>
        <dbReference type="SAM" id="MobiDB-lite"/>
    </source>
</evidence>
<proteinExistence type="predicted"/>
<dbReference type="InterPro" id="IPR043519">
    <property type="entry name" value="NT_sf"/>
</dbReference>
<dbReference type="SUPFAM" id="SSF81301">
    <property type="entry name" value="Nucleotidyltransferase"/>
    <property type="match status" value="1"/>
</dbReference>
<gene>
    <name evidence="4" type="ORF">RJ640_026266</name>
</gene>